<organism evidence="7 8">
    <name type="scientific">Metallumcola ferriviriculae</name>
    <dbReference type="NCBI Taxonomy" id="3039180"/>
    <lineage>
        <taxon>Bacteria</taxon>
        <taxon>Bacillati</taxon>
        <taxon>Bacillota</taxon>
        <taxon>Clostridia</taxon>
        <taxon>Neomoorellales</taxon>
        <taxon>Desulfitibacteraceae</taxon>
        <taxon>Metallumcola</taxon>
    </lineage>
</organism>
<dbReference type="InterPro" id="IPR041916">
    <property type="entry name" value="Anti_sigma_zinc_sf"/>
</dbReference>
<feature type="compositionally biased region" description="Polar residues" evidence="4">
    <location>
        <begin position="171"/>
        <end position="180"/>
    </location>
</feature>
<dbReference type="PANTHER" id="PTHR36842:SF1">
    <property type="entry name" value="PROTEIN TOLB"/>
    <property type="match status" value="1"/>
</dbReference>
<evidence type="ECO:0000313" key="8">
    <source>
        <dbReference type="Proteomes" id="UP001329915"/>
    </source>
</evidence>
<feature type="region of interest" description="Disordered" evidence="4">
    <location>
        <begin position="155"/>
        <end position="202"/>
    </location>
</feature>
<evidence type="ECO:0000256" key="4">
    <source>
        <dbReference type="SAM" id="MobiDB-lite"/>
    </source>
</evidence>
<dbReference type="Gene3D" id="2.120.10.30">
    <property type="entry name" value="TolB, C-terminal domain"/>
    <property type="match status" value="1"/>
</dbReference>
<evidence type="ECO:0000256" key="5">
    <source>
        <dbReference type="SAM" id="Phobius"/>
    </source>
</evidence>
<evidence type="ECO:0000256" key="1">
    <source>
        <dbReference type="ARBA" id="ARBA00009820"/>
    </source>
</evidence>
<dbReference type="InterPro" id="IPR011042">
    <property type="entry name" value="6-blade_b-propeller_TolB-like"/>
</dbReference>
<sequence length="570" mass="63051">MRCQETKQYIYSYIDGYLTESQEKTLYQHLSLCPSCQNEMNVARRVNELLEENCTTVEPPANFTRMVMQQIPGAPEVEESPVQKRRNPKNKFSVAGWLSSMLDMETRVLLAASYFVIFIAIGVLFVYGSNQLNALTPAQQGPGQQLSGDILDEEETTKGNEGQKKTDTQEGIKQSNNTDPNVVVPSPAKPDPDDRDDRLSITDDIDVETVSPTVILTPMITDNRLNNIHPAWDKDGNIVYLSQRRAGEERYAVWRTSADGKGGKTIAAGQYGLPVMHGGGIWSPDRSEIAYVTDRNGYMEIWVDDLSGRGTNLTIDTTGKAVERAKDSKDFWAYSPVWSSQGEIAYLTTRSGNVDIMAIDINGTNRVVTMTPAVETNPDWSPDGEKLAYFRSMTDEEGETTNQIYVVNKDGSDPRAVVSDFDAASMVPAWHPDGKMLAINAGQMKEGSLENKGIWLVNLDSGTATQLTKIGGGEMVSWSPDGSKVAFTDTNGVLHVLYLKEDLTVDGIYRIMPGSEGETKVWVDWSADSKQMLFDWDKSGSARGVWAATLPVVKKNENPAEANTTRQMFE</sequence>
<dbReference type="InterPro" id="IPR011659">
    <property type="entry name" value="WD40"/>
</dbReference>
<evidence type="ECO:0000259" key="6">
    <source>
        <dbReference type="Pfam" id="PF13490"/>
    </source>
</evidence>
<keyword evidence="8" id="KW-1185">Reference proteome</keyword>
<accession>A0AAU0UKM2</accession>
<dbReference type="Gene3D" id="1.10.10.1320">
    <property type="entry name" value="Anti-sigma factor, zinc-finger domain"/>
    <property type="match status" value="1"/>
</dbReference>
<dbReference type="KEGG" id="dbc:MFMK1_000581"/>
<keyword evidence="5" id="KW-0812">Transmembrane</keyword>
<proteinExistence type="inferred from homology"/>
<dbReference type="Pfam" id="PF07676">
    <property type="entry name" value="PD40"/>
    <property type="match status" value="4"/>
</dbReference>
<name>A0AAU0UKM2_9FIRM</name>
<feature type="domain" description="Putative zinc-finger" evidence="6">
    <location>
        <begin position="3"/>
        <end position="37"/>
    </location>
</feature>
<evidence type="ECO:0000256" key="2">
    <source>
        <dbReference type="ARBA" id="ARBA00024353"/>
    </source>
</evidence>
<dbReference type="EMBL" id="CP121694">
    <property type="protein sequence ID" value="WRO20791.1"/>
    <property type="molecule type" value="Genomic_DNA"/>
</dbReference>
<dbReference type="AlphaFoldDB" id="A0AAU0UKM2"/>
<reference evidence="7 8" key="1">
    <citation type="submission" date="2023-04" db="EMBL/GenBank/DDBJ databases">
        <authorList>
            <person name="Hsu D."/>
        </authorList>
    </citation>
    <scope>NUCLEOTIDE SEQUENCE [LARGE SCALE GENOMIC DNA]</scope>
    <source>
        <strain evidence="7 8">MK1</strain>
    </source>
</reference>
<evidence type="ECO:0000256" key="3">
    <source>
        <dbReference type="ARBA" id="ARBA00024438"/>
    </source>
</evidence>
<gene>
    <name evidence="7" type="ORF">MFMK1_000581</name>
</gene>
<evidence type="ECO:0000313" key="7">
    <source>
        <dbReference type="EMBL" id="WRO20791.1"/>
    </source>
</evidence>
<feature type="compositionally biased region" description="Basic and acidic residues" evidence="4">
    <location>
        <begin position="156"/>
        <end position="170"/>
    </location>
</feature>
<comment type="similarity">
    <text evidence="1">Belongs to the TolB family.</text>
</comment>
<dbReference type="Gene3D" id="2.120.10.60">
    <property type="entry name" value="Tricorn protease N-terminal domain"/>
    <property type="match status" value="1"/>
</dbReference>
<dbReference type="Pfam" id="PF13490">
    <property type="entry name" value="zf-HC2"/>
    <property type="match status" value="1"/>
</dbReference>
<keyword evidence="5" id="KW-1133">Transmembrane helix</keyword>
<keyword evidence="5" id="KW-0472">Membrane</keyword>
<dbReference type="SUPFAM" id="SSF82171">
    <property type="entry name" value="DPP6 N-terminal domain-like"/>
    <property type="match status" value="1"/>
</dbReference>
<dbReference type="PANTHER" id="PTHR36842">
    <property type="entry name" value="PROTEIN TOLB HOMOLOG"/>
    <property type="match status" value="1"/>
</dbReference>
<feature type="transmembrane region" description="Helical" evidence="5">
    <location>
        <begin position="108"/>
        <end position="127"/>
    </location>
</feature>
<protein>
    <recommendedName>
        <fullName evidence="3">Anti-sigma-W factor RsiW</fullName>
    </recommendedName>
</protein>
<dbReference type="RefSeq" id="WP_366923670.1">
    <property type="nucleotide sequence ID" value="NZ_CP121694.1"/>
</dbReference>
<comment type="similarity">
    <text evidence="2">Belongs to the zinc-associated anti-sigma factor (ZAS) superfamily. Anti-sigma-W factor family.</text>
</comment>
<feature type="compositionally biased region" description="Basic and acidic residues" evidence="4">
    <location>
        <begin position="190"/>
        <end position="201"/>
    </location>
</feature>
<dbReference type="Proteomes" id="UP001329915">
    <property type="component" value="Chromosome"/>
</dbReference>
<dbReference type="InterPro" id="IPR027383">
    <property type="entry name" value="Znf_put"/>
</dbReference>